<evidence type="ECO:0000256" key="1">
    <source>
        <dbReference type="ARBA" id="ARBA00008210"/>
    </source>
</evidence>
<gene>
    <name evidence="4" type="ORF">BT93_L3227</name>
</gene>
<comment type="similarity">
    <text evidence="1">Belongs to the protease inhibitor I13 (potato type I serine protease inhibitor) family.</text>
</comment>
<reference evidence="4" key="1">
    <citation type="submission" date="2020-05" db="EMBL/GenBank/DDBJ databases">
        <title>WGS assembly of Corymbia citriodora subspecies variegata.</title>
        <authorList>
            <person name="Barry K."/>
            <person name="Hundley H."/>
            <person name="Shu S."/>
            <person name="Jenkins J."/>
            <person name="Grimwood J."/>
            <person name="Baten A."/>
        </authorList>
    </citation>
    <scope>NUCLEOTIDE SEQUENCE</scope>
    <source>
        <strain evidence="4">CV2-018</strain>
    </source>
</reference>
<accession>A0A8T0CHW8</accession>
<comment type="caution">
    <text evidence="4">The sequence shown here is derived from an EMBL/GenBank/DDBJ whole genome shotgun (WGS) entry which is preliminary data.</text>
</comment>
<evidence type="ECO:0000256" key="2">
    <source>
        <dbReference type="ARBA" id="ARBA00022690"/>
    </source>
</evidence>
<dbReference type="PANTHER" id="PTHR33091">
    <property type="entry name" value="PROTEIN, PUTATIVE, EXPRESSED-RELATED"/>
    <property type="match status" value="1"/>
</dbReference>
<evidence type="ECO:0008006" key="6">
    <source>
        <dbReference type="Google" id="ProtNLM"/>
    </source>
</evidence>
<keyword evidence="2" id="KW-0646">Protease inhibitor</keyword>
<keyword evidence="5" id="KW-1185">Reference proteome</keyword>
<dbReference type="GO" id="GO:0009611">
    <property type="term" value="P:response to wounding"/>
    <property type="evidence" value="ECO:0007669"/>
    <property type="project" value="InterPro"/>
</dbReference>
<evidence type="ECO:0000313" key="4">
    <source>
        <dbReference type="EMBL" id="KAF7847207.1"/>
    </source>
</evidence>
<dbReference type="Gramene" id="rna-gnl|WGS:JABURB|Cocit.L3227.1">
    <property type="protein sequence ID" value="cds-KAF7847207.1"/>
    <property type="gene ID" value="gene-BT93_L3227"/>
</dbReference>
<keyword evidence="3" id="KW-0722">Serine protease inhibitor</keyword>
<dbReference type="AlphaFoldDB" id="A0A8T0CHW8"/>
<dbReference type="EMBL" id="MU091111">
    <property type="protein sequence ID" value="KAF7847207.1"/>
    <property type="molecule type" value="Genomic_DNA"/>
</dbReference>
<dbReference type="SUPFAM" id="SSF54654">
    <property type="entry name" value="CI-2 family of serine protease inhibitors"/>
    <property type="match status" value="1"/>
</dbReference>
<dbReference type="PANTHER" id="PTHR33091:SF94">
    <property type="entry name" value="PROTEASE INHIBITOR PROTEIN"/>
    <property type="match status" value="1"/>
</dbReference>
<dbReference type="Pfam" id="PF00280">
    <property type="entry name" value="potato_inhibit"/>
    <property type="match status" value="1"/>
</dbReference>
<dbReference type="Proteomes" id="UP000806378">
    <property type="component" value="Unassembled WGS sequence"/>
</dbReference>
<proteinExistence type="inferred from homology"/>
<sequence>MGDNVRVPYPPCAYKPRCNWAECCFDGLVPSRLRWPELVGQNGEQAKTVIEKDNAYVTVVLTTVKKGEIDFCCNRVYVWIDLNGNVLEMPVVG</sequence>
<dbReference type="Gene3D" id="3.30.10.10">
    <property type="entry name" value="Trypsin Inhibitor V, subunit A"/>
    <property type="match status" value="1"/>
</dbReference>
<dbReference type="OrthoDB" id="10013825at2759"/>
<dbReference type="InterPro" id="IPR036354">
    <property type="entry name" value="Prot_inh_pot1_sf"/>
</dbReference>
<organism evidence="4 5">
    <name type="scientific">Corymbia citriodora subsp. variegata</name>
    <dbReference type="NCBI Taxonomy" id="360336"/>
    <lineage>
        <taxon>Eukaryota</taxon>
        <taxon>Viridiplantae</taxon>
        <taxon>Streptophyta</taxon>
        <taxon>Embryophyta</taxon>
        <taxon>Tracheophyta</taxon>
        <taxon>Spermatophyta</taxon>
        <taxon>Magnoliopsida</taxon>
        <taxon>eudicotyledons</taxon>
        <taxon>Gunneridae</taxon>
        <taxon>Pentapetalae</taxon>
        <taxon>rosids</taxon>
        <taxon>malvids</taxon>
        <taxon>Myrtales</taxon>
        <taxon>Myrtaceae</taxon>
        <taxon>Myrtoideae</taxon>
        <taxon>Eucalypteae</taxon>
        <taxon>Corymbia</taxon>
    </lineage>
</organism>
<dbReference type="GO" id="GO:0004867">
    <property type="term" value="F:serine-type endopeptidase inhibitor activity"/>
    <property type="evidence" value="ECO:0007669"/>
    <property type="project" value="UniProtKB-KW"/>
</dbReference>
<dbReference type="InterPro" id="IPR000864">
    <property type="entry name" value="Prot_inh_pot1"/>
</dbReference>
<evidence type="ECO:0000256" key="3">
    <source>
        <dbReference type="ARBA" id="ARBA00022900"/>
    </source>
</evidence>
<evidence type="ECO:0000313" key="5">
    <source>
        <dbReference type="Proteomes" id="UP000806378"/>
    </source>
</evidence>
<protein>
    <recommendedName>
        <fullName evidence="6">Proteinase inhibitor</fullName>
    </recommendedName>
</protein>
<name>A0A8T0CHW8_CORYI</name>
<dbReference type="PROSITE" id="PS00285">
    <property type="entry name" value="POTATO_INHIBITOR"/>
    <property type="match status" value="1"/>
</dbReference>